<protein>
    <recommendedName>
        <fullName evidence="3">START domain-containing protein</fullName>
    </recommendedName>
</protein>
<feature type="coiled-coil region" evidence="1">
    <location>
        <begin position="1119"/>
        <end position="1150"/>
    </location>
</feature>
<feature type="domain" description="START" evidence="3">
    <location>
        <begin position="1353"/>
        <end position="1498"/>
    </location>
</feature>
<feature type="compositionally biased region" description="Polar residues" evidence="2">
    <location>
        <begin position="1242"/>
        <end position="1252"/>
    </location>
</feature>
<feature type="region of interest" description="Disordered" evidence="2">
    <location>
        <begin position="418"/>
        <end position="447"/>
    </location>
</feature>
<dbReference type="PROSITE" id="PS50848">
    <property type="entry name" value="START"/>
    <property type="match status" value="1"/>
</dbReference>
<evidence type="ECO:0000259" key="3">
    <source>
        <dbReference type="PROSITE" id="PS50848"/>
    </source>
</evidence>
<dbReference type="Proteomes" id="UP001162483">
    <property type="component" value="Unassembled WGS sequence"/>
</dbReference>
<feature type="region of interest" description="Disordered" evidence="2">
    <location>
        <begin position="1055"/>
        <end position="1087"/>
    </location>
</feature>
<accession>A0ABN9CRA8</accession>
<feature type="compositionally biased region" description="Low complexity" evidence="2">
    <location>
        <begin position="1253"/>
        <end position="1264"/>
    </location>
</feature>
<comment type="caution">
    <text evidence="4">The sequence shown here is derived from an EMBL/GenBank/DDBJ whole genome shotgun (WGS) entry which is preliminary data.</text>
</comment>
<feature type="region of interest" description="Disordered" evidence="2">
    <location>
        <begin position="23"/>
        <end position="52"/>
    </location>
</feature>
<reference evidence="4" key="1">
    <citation type="submission" date="2023-05" db="EMBL/GenBank/DDBJ databases">
        <authorList>
            <person name="Stuckert A."/>
        </authorList>
    </citation>
    <scope>NUCLEOTIDE SEQUENCE</scope>
</reference>
<proteinExistence type="predicted"/>
<dbReference type="PANTHER" id="PTHR47117:SF1">
    <property type="entry name" value="STAR-RELATED LIPID TRANSFER PROTEIN 9"/>
    <property type="match status" value="1"/>
</dbReference>
<feature type="compositionally biased region" description="Basic residues" evidence="2">
    <location>
        <begin position="418"/>
        <end position="430"/>
    </location>
</feature>
<dbReference type="SMART" id="SM00234">
    <property type="entry name" value="START"/>
    <property type="match status" value="1"/>
</dbReference>
<feature type="region of interest" description="Disordered" evidence="2">
    <location>
        <begin position="1242"/>
        <end position="1272"/>
    </location>
</feature>
<dbReference type="Gene3D" id="3.30.530.20">
    <property type="match status" value="1"/>
</dbReference>
<organism evidence="4 5">
    <name type="scientific">Staurois parvus</name>
    <dbReference type="NCBI Taxonomy" id="386267"/>
    <lineage>
        <taxon>Eukaryota</taxon>
        <taxon>Metazoa</taxon>
        <taxon>Chordata</taxon>
        <taxon>Craniata</taxon>
        <taxon>Vertebrata</taxon>
        <taxon>Euteleostomi</taxon>
        <taxon>Amphibia</taxon>
        <taxon>Batrachia</taxon>
        <taxon>Anura</taxon>
        <taxon>Neobatrachia</taxon>
        <taxon>Ranoidea</taxon>
        <taxon>Ranidae</taxon>
        <taxon>Staurois</taxon>
    </lineage>
</organism>
<evidence type="ECO:0000256" key="2">
    <source>
        <dbReference type="SAM" id="MobiDB-lite"/>
    </source>
</evidence>
<dbReference type="SUPFAM" id="SSF55961">
    <property type="entry name" value="Bet v1-like"/>
    <property type="match status" value="1"/>
</dbReference>
<name>A0ABN9CRA8_9NEOB</name>
<keyword evidence="1" id="KW-0175">Coiled coil</keyword>
<dbReference type="EMBL" id="CATNWA010011390">
    <property type="protein sequence ID" value="CAI9561661.1"/>
    <property type="molecule type" value="Genomic_DNA"/>
</dbReference>
<dbReference type="PANTHER" id="PTHR47117">
    <property type="entry name" value="STAR-RELATED LIPID TRANSFER PROTEIN 9"/>
    <property type="match status" value="1"/>
</dbReference>
<feature type="compositionally biased region" description="Polar residues" evidence="2">
    <location>
        <begin position="1191"/>
        <end position="1206"/>
    </location>
</feature>
<gene>
    <name evidence="4" type="ORF">SPARVUS_LOCUS5466080</name>
</gene>
<sequence length="1498" mass="166469">MEYRIRKNEGIGNNVCVTEADSGECPSEINGSAEISSGEDDTETSSSLASSGLTSLKIRSPESLSLLNEGKSEMYGANHTCVPGDISHAVISKIDMSTCTMSNKAYCSCSTHTLCVCLSPTMALAKSELTESSKFSSDESASSLRYESSPQRLGSGIQTVCNEEIHSNMESKDWTPHNVAHCKINCITDHCQSPNCFVNAQESIAGHTHFGDEGTDNKDCVPSKVPSTLPSSLFHDSSQQTQTSVGEMGENTEGLHFSSSDINPFVHSWQQEVSPRAGWRNFSFNSARDVSCSKFQAAADKLIRCSSVDEGLNSHSSPFNSHLSSYANAKPASSTISSFGGNDSRPDLNSLDGFQDHLLDETVAVHTRNDTEFVGATGSQVRFEDCSQLDEIMILYTSESETCNENDQRISYEHRTHTKPRYRRTTKHQRSSTDVLSSRKMKNQKPVSWSNVQSMSIHLSQLLQETSELLGNLSQHHSENFPLDAIKLQKDSAESLVKKSVKDSFTQTYEDKGIQTDKTKTDIAQNYSKENNSFLSPSEISVIVKVVGADSSTYIPDNTHLTGAQSSGQITNVRTQSLPNLHRYVPAKPADHGMSKSPHVRASVPFLSASTFPLSSPTSSLVSSILNKNSEDTSAVANSPSSEFQTLRCHTAIQGNTLMVDRASSPILTLRASKKPFNKLELENHSSEQNFEKVSWHRKRREQENCKLEVTGSQTETDSESIFSFGQGNKENKFEVVHCSSLRESPKRRIATHKVQRYKSENCILQNKHSPITNQFSSNSEISGYGDKEDQKDNFRSTQPKKVTEAIFTALPPWERPQSLENLCQIAHPVLDRHAQSLKRTTQTVYGTGENDFASSTITSRNSYVKNENYQYSPSQVSGFDLQLQDDGSSVVESECNTDILLGQEPTLANSHRLHHYSLQDLPLHNKFSNWSGVQGSSQRNEQLTMSYPNLNMKQSPTYMSQEAMESRSREIEKLQRERAEVMSAVHLEMNPQPLTVQLAEAKLSYGIGETDALLRVIQTGKMESQDQVSIKKQLYARHMKVIENLRKEREERLQSFRRSRSLSPQKQLSASQTSLSSLRDSDSPSRCREYLQQLRRDVVDSTRIQEPKRRAAQCPSEIEAMLKDYQKAREEARTEIARARDKLRERAELEKRRLLQSSLQKEDTKMKTLVSTSTLFTNSSLSLSSGPTSGYNSGMTTTPDMGNKSTSKEAKISPKGLDLELGSGRGRSAVRKCFLLVPTQNASVPDPNINQPPAASSAAEASPRQPTHPLAPLHRAPVLYQDLATQVQASAMAEVMAACSYDTKNLFNGQAAAGWIYQGTEKDVLVYYKAFSSPTKHGFIGAGVIKRPLYNVWDMVKDVHARRLYDKSILSAYVHQRVSSTVQLVHVVMDMSLCYLKQPRDFCCITVESEEEKCCSLCFQSVHNESMPRPTNDVVRGEILPSAWILQPDSSNGETVTRVIYMVQADLGAPAIPSRLLGVVSKRQPFVLSRLANFLSR</sequence>
<dbReference type="InterPro" id="IPR023393">
    <property type="entry name" value="START-like_dom_sf"/>
</dbReference>
<keyword evidence="5" id="KW-1185">Reference proteome</keyword>
<dbReference type="InterPro" id="IPR002913">
    <property type="entry name" value="START_lipid-bd_dom"/>
</dbReference>
<evidence type="ECO:0000313" key="4">
    <source>
        <dbReference type="EMBL" id="CAI9561661.1"/>
    </source>
</evidence>
<feature type="region of interest" description="Disordered" evidence="2">
    <location>
        <begin position="1181"/>
        <end position="1221"/>
    </location>
</feature>
<dbReference type="Pfam" id="PF01852">
    <property type="entry name" value="START"/>
    <property type="match status" value="1"/>
</dbReference>
<feature type="compositionally biased region" description="Basic and acidic residues" evidence="2">
    <location>
        <begin position="786"/>
        <end position="795"/>
    </location>
</feature>
<evidence type="ECO:0000313" key="5">
    <source>
        <dbReference type="Proteomes" id="UP001162483"/>
    </source>
</evidence>
<feature type="compositionally biased region" description="Low complexity" evidence="2">
    <location>
        <begin position="1181"/>
        <end position="1190"/>
    </location>
</feature>
<feature type="compositionally biased region" description="Low complexity" evidence="2">
    <location>
        <begin position="1062"/>
        <end position="1079"/>
    </location>
</feature>
<feature type="region of interest" description="Disordered" evidence="2">
    <location>
        <begin position="774"/>
        <end position="798"/>
    </location>
</feature>
<evidence type="ECO:0000256" key="1">
    <source>
        <dbReference type="SAM" id="Coils"/>
    </source>
</evidence>